<evidence type="ECO:0008006" key="2">
    <source>
        <dbReference type="Google" id="ProtNLM"/>
    </source>
</evidence>
<evidence type="ECO:0000313" key="1">
    <source>
        <dbReference type="EMBL" id="QHU22345.1"/>
    </source>
</evidence>
<sequence length="119" mass="12945">MNFYKTVCIIALVILVVSLAFIGSALASSSKNVSFPPNISKCPDNYETVYNESGEFESCLNNNNDKDGCNAVSFGEEEYNMPGIGITSGACQKKKWAKGCQVDWDGLTNNNMICHSTNI</sequence>
<dbReference type="AlphaFoldDB" id="A0A6C0KWK3"/>
<accession>A0A6C0KWK3</accession>
<organism evidence="1">
    <name type="scientific">viral metagenome</name>
    <dbReference type="NCBI Taxonomy" id="1070528"/>
    <lineage>
        <taxon>unclassified sequences</taxon>
        <taxon>metagenomes</taxon>
        <taxon>organismal metagenomes</taxon>
    </lineage>
</organism>
<proteinExistence type="predicted"/>
<reference evidence="1" key="1">
    <citation type="journal article" date="2020" name="Nature">
        <title>Giant virus diversity and host interactions through global metagenomics.</title>
        <authorList>
            <person name="Schulz F."/>
            <person name="Roux S."/>
            <person name="Paez-Espino D."/>
            <person name="Jungbluth S."/>
            <person name="Walsh D.A."/>
            <person name="Denef V.J."/>
            <person name="McMahon K.D."/>
            <person name="Konstantinidis K.T."/>
            <person name="Eloe-Fadrosh E.A."/>
            <person name="Kyrpides N.C."/>
            <person name="Woyke T."/>
        </authorList>
    </citation>
    <scope>NUCLEOTIDE SEQUENCE</scope>
    <source>
        <strain evidence="1">GVMAG-S-ERX555907-102</strain>
    </source>
</reference>
<name>A0A6C0KWK3_9ZZZZ</name>
<dbReference type="EMBL" id="MN741006">
    <property type="protein sequence ID" value="QHU22345.1"/>
    <property type="molecule type" value="Genomic_DNA"/>
</dbReference>
<protein>
    <recommendedName>
        <fullName evidence="2">CPW-WPC domain-containing protein</fullName>
    </recommendedName>
</protein>